<dbReference type="SMART" id="SM00268">
    <property type="entry name" value="ACTIN"/>
    <property type="match status" value="1"/>
</dbReference>
<dbReference type="Pfam" id="PF00022">
    <property type="entry name" value="Actin"/>
    <property type="match status" value="1"/>
</dbReference>
<gene>
    <name evidence="2" type="primary">ARP4_1</name>
    <name evidence="2" type="ORF">CU098_002827</name>
</gene>
<keyword evidence="2" id="KW-0808">Transferase</keyword>
<feature type="non-terminal residue" evidence="2">
    <location>
        <position position="1"/>
    </location>
</feature>
<dbReference type="Proteomes" id="UP000253551">
    <property type="component" value="Unassembled WGS sequence"/>
</dbReference>
<accession>A0A367IIR7</accession>
<comment type="similarity">
    <text evidence="1">Belongs to the actin family.</text>
</comment>
<dbReference type="InterPro" id="IPR004000">
    <property type="entry name" value="Actin"/>
</dbReference>
<dbReference type="Gene3D" id="3.90.640.10">
    <property type="entry name" value="Actin, Chain A, domain 4"/>
    <property type="match status" value="1"/>
</dbReference>
<dbReference type="AlphaFoldDB" id="A0A367IIR7"/>
<organism evidence="2 3">
    <name type="scientific">Rhizopus stolonifer</name>
    <name type="common">Rhizopus nigricans</name>
    <dbReference type="NCBI Taxonomy" id="4846"/>
    <lineage>
        <taxon>Eukaryota</taxon>
        <taxon>Fungi</taxon>
        <taxon>Fungi incertae sedis</taxon>
        <taxon>Mucoromycota</taxon>
        <taxon>Mucoromycotina</taxon>
        <taxon>Mucoromycetes</taxon>
        <taxon>Mucorales</taxon>
        <taxon>Mucorineae</taxon>
        <taxon>Rhizopodaceae</taxon>
        <taxon>Rhizopus</taxon>
    </lineage>
</organism>
<dbReference type="EMBL" id="PJQM01007958">
    <property type="protein sequence ID" value="RCH77558.1"/>
    <property type="molecule type" value="Genomic_DNA"/>
</dbReference>
<dbReference type="InterPro" id="IPR004001">
    <property type="entry name" value="Actin_CS"/>
</dbReference>
<dbReference type="PROSITE" id="PS00432">
    <property type="entry name" value="ACTINS_2"/>
    <property type="match status" value="1"/>
</dbReference>
<dbReference type="STRING" id="4846.A0A367IIR7"/>
<dbReference type="FunFam" id="3.30.420.40:FF:000058">
    <property type="entry name" value="Putative actin-related protein 5"/>
    <property type="match status" value="1"/>
</dbReference>
<sequence>VMTQRPQKPFEFPDGYNNTFGSERYRIPEIMFNPNHISLPPFEQGKENETIPSLGLSPNQLRHSVGVSRLVFNSITSCDIDLRPLLFNNVIVTGGNTLFTGFTERLSNELPMMIPGAKVKVHGAGSQIERRSSSWLGGSILASLGTFHQLWISKKEYEEVGASIVERKCQ</sequence>
<reference evidence="2 3" key="1">
    <citation type="journal article" date="2018" name="G3 (Bethesda)">
        <title>Phylogenetic and Phylogenomic Definition of Rhizopus Species.</title>
        <authorList>
            <person name="Gryganskyi A.P."/>
            <person name="Golan J."/>
            <person name="Dolatabadi S."/>
            <person name="Mondo S."/>
            <person name="Robb S."/>
            <person name="Idnurm A."/>
            <person name="Muszewska A."/>
            <person name="Steczkiewicz K."/>
            <person name="Masonjones S."/>
            <person name="Liao H.L."/>
            <person name="Gajdeczka M.T."/>
            <person name="Anike F."/>
            <person name="Vuek A."/>
            <person name="Anishchenko I.M."/>
            <person name="Voigt K."/>
            <person name="de Hoog G.S."/>
            <person name="Smith M.E."/>
            <person name="Heitman J."/>
            <person name="Vilgalys R."/>
            <person name="Stajich J.E."/>
        </authorList>
    </citation>
    <scope>NUCLEOTIDE SEQUENCE [LARGE SCALE GENOMIC DNA]</scope>
    <source>
        <strain evidence="2 3">LSU 92-RS-03</strain>
    </source>
</reference>
<dbReference type="OrthoDB" id="5132116at2759"/>
<evidence type="ECO:0000313" key="2">
    <source>
        <dbReference type="EMBL" id="RCH77558.1"/>
    </source>
</evidence>
<protein>
    <submittedName>
        <fullName evidence="2">NuA4 histone acetyltransferase subunit</fullName>
    </submittedName>
</protein>
<evidence type="ECO:0000256" key="1">
    <source>
        <dbReference type="RuleBase" id="RU000487"/>
    </source>
</evidence>
<dbReference type="SUPFAM" id="SSF53067">
    <property type="entry name" value="Actin-like ATPase domain"/>
    <property type="match status" value="1"/>
</dbReference>
<name>A0A367IIR7_RHIST</name>
<evidence type="ECO:0000313" key="3">
    <source>
        <dbReference type="Proteomes" id="UP000253551"/>
    </source>
</evidence>
<proteinExistence type="inferred from homology"/>
<comment type="caution">
    <text evidence="2">The sequence shown here is derived from an EMBL/GenBank/DDBJ whole genome shotgun (WGS) entry which is preliminary data.</text>
</comment>
<dbReference type="GO" id="GO:0016740">
    <property type="term" value="F:transferase activity"/>
    <property type="evidence" value="ECO:0007669"/>
    <property type="project" value="UniProtKB-KW"/>
</dbReference>
<dbReference type="Gene3D" id="3.30.420.40">
    <property type="match status" value="2"/>
</dbReference>
<dbReference type="PANTHER" id="PTHR11937">
    <property type="entry name" value="ACTIN"/>
    <property type="match status" value="1"/>
</dbReference>
<keyword evidence="3" id="KW-1185">Reference proteome</keyword>
<dbReference type="InterPro" id="IPR043129">
    <property type="entry name" value="ATPase_NBD"/>
</dbReference>